<dbReference type="EMBL" id="FXAM01000001">
    <property type="protein sequence ID" value="SMF96523.1"/>
    <property type="molecule type" value="Genomic_DNA"/>
</dbReference>
<feature type="region of interest" description="Disordered" evidence="1">
    <location>
        <begin position="626"/>
        <end position="657"/>
    </location>
</feature>
<dbReference type="InterPro" id="IPR016195">
    <property type="entry name" value="Pol/histidinol_Pase-like"/>
</dbReference>
<gene>
    <name evidence="2" type="ORF">SAMN02949497_3923</name>
</gene>
<proteinExistence type="predicted"/>
<dbReference type="SUPFAM" id="SSF89550">
    <property type="entry name" value="PHP domain-like"/>
    <property type="match status" value="1"/>
</dbReference>
<dbReference type="AlphaFoldDB" id="A0A1Y6D6T1"/>
<accession>A0A1Y6D6T1</accession>
<feature type="compositionally biased region" description="Low complexity" evidence="1">
    <location>
        <begin position="626"/>
        <end position="635"/>
    </location>
</feature>
<dbReference type="Proteomes" id="UP000192923">
    <property type="component" value="Unassembled WGS sequence"/>
</dbReference>
<evidence type="ECO:0008006" key="4">
    <source>
        <dbReference type="Google" id="ProtNLM"/>
    </source>
</evidence>
<evidence type="ECO:0000256" key="1">
    <source>
        <dbReference type="SAM" id="MobiDB-lite"/>
    </source>
</evidence>
<reference evidence="2 3" key="1">
    <citation type="submission" date="2016-12" db="EMBL/GenBank/DDBJ databases">
        <authorList>
            <person name="Song W.-J."/>
            <person name="Kurnit D.M."/>
        </authorList>
    </citation>
    <scope>NUCLEOTIDE SEQUENCE [LARGE SCALE GENOMIC DNA]</scope>
    <source>
        <strain evidence="2 3">175</strain>
    </source>
</reference>
<evidence type="ECO:0000313" key="3">
    <source>
        <dbReference type="Proteomes" id="UP000192923"/>
    </source>
</evidence>
<dbReference type="OrthoDB" id="9804333at2"/>
<keyword evidence="3" id="KW-1185">Reference proteome</keyword>
<name>A0A1Y6D6T1_9GAMM</name>
<sequence>MAKTITSHTKNSLLLAIGTVLGLTPLLARSATPPTVQLVSPSFVVAGQPTPFEYKITIGNDGIPVKGSLMLGFHHSSQWKGTQISKPQAPGYVSVVGKVPNNFKIKFKKLPASAFTAKGDTLYNRGIVAEVAQQPLQPGEVITIAIGSDQYGGIQQKLSDDHHELRVMADLNADGKFDWSASPQFDVIPAPTHHFLLVAPSKVVANQPFDLQIHAEDAFNNFVNNSYFTTPVPAYNGKVTITDEKGNILAKDIKLDDGWALTQVRVSTPGPHWLTASDGTLKGGSNPFKAFNQEPSYKIYWGDIHGHTKFSDGLGENAEEYFWYAQTGQHLDVCALSDHSQKHWPETIAAVKSFYKPGEFVTLLGFEASLPGGHINLYFRGDTAPLVDDWAKQTYQGLTNSLAQQFGTDLITGPHAFGHDSNEPYAFGAWNDTVERFVEVYSKHGASEYPGNPTPLLNASKDMSHYLQGGLAAGRRFGVIGSGDGHDSHPGRAFGGAYPGGLVAFRAKELTREAIFNAWQNFQVYATSADRIYLDFTINDSWMGAQLTTGDPVRVHYEVIAQTPQVKAELIRNNTVIRSDSSKLGHINIDFTDTPTAPKNFYYLRVTQSNSERAWSTPIWIDKPGAAGKASAPPAVANPPAAPARRAPASASDDDMD</sequence>
<organism evidence="2 3">
    <name type="scientific">Methylomagnum ishizawai</name>
    <dbReference type="NCBI Taxonomy" id="1760988"/>
    <lineage>
        <taxon>Bacteria</taxon>
        <taxon>Pseudomonadati</taxon>
        <taxon>Pseudomonadota</taxon>
        <taxon>Gammaproteobacteria</taxon>
        <taxon>Methylococcales</taxon>
        <taxon>Methylococcaceae</taxon>
        <taxon>Methylomagnum</taxon>
    </lineage>
</organism>
<dbReference type="RefSeq" id="WP_139826515.1">
    <property type="nucleotide sequence ID" value="NZ_FXAM01000001.1"/>
</dbReference>
<evidence type="ECO:0000313" key="2">
    <source>
        <dbReference type="EMBL" id="SMF96523.1"/>
    </source>
</evidence>
<dbReference type="Gene3D" id="3.20.20.140">
    <property type="entry name" value="Metal-dependent hydrolases"/>
    <property type="match status" value="1"/>
</dbReference>
<protein>
    <recommendedName>
        <fullName evidence="4">DUF3604 domain-containing protein</fullName>
    </recommendedName>
</protein>